<sequence>MFSFFQSSTSVSASTQAEKASLSQSGGTTNNETSLPHIAAHLNAPVEDEDLFEIIDEVDEGFVEVDSSGLKFDSDESDDELMVDPHALRMQKRVDELTSHLLSEQTRSQVSQERATQLELEAQSLRSKNSSEQARAEEAENQIRTALLLAKNYERSLDETQTELTRLKSIHQERNGQLETLRQQKDDLNAQANQLATNIETLQRAIKDRQREMASMEAHHRKAFAASQMELAIAENKVTILQDQQKATGAKSELITTALQDLRQELKFLTEAEKSHIQTLKERTSNAERKAVDYEARMANQSNQLEALHAQKEQLHVDAARSQLKLEALQQDVNTLRDSLETANECVERHRQKALELEVQAATLQSKLRDSRSEIEAKESALKECERNLIEQQVVNRHQTLAIRELEESCLVKTSALERKLYDTNTSLTTSQTRVEEEEKKVIDAEQRVGEARGEVLQLRAQLTASKKQMEKNTIKTDDRIAKAERNLADTLQNLEAVTRRMSEAMKQSTEAEERARRAEAQARDANARLEEESARAVQQARETKSRHFAAIRKADEHAQALQLLMKKAAEEHEMDLRRCLKCADCDVSLDHRIAFNFVSTKDGKSALRSYCNKCSY</sequence>
<evidence type="ECO:0000256" key="2">
    <source>
        <dbReference type="SAM" id="MobiDB-lite"/>
    </source>
</evidence>
<evidence type="ECO:0000313" key="4">
    <source>
        <dbReference type="Proteomes" id="UP000054097"/>
    </source>
</evidence>
<feature type="coiled-coil region" evidence="1">
    <location>
        <begin position="115"/>
        <end position="219"/>
    </location>
</feature>
<name>A0A0C2XHA5_SERVB</name>
<proteinExistence type="predicted"/>
<dbReference type="AlphaFoldDB" id="A0A0C2XHA5"/>
<keyword evidence="4" id="KW-1185">Reference proteome</keyword>
<accession>A0A0C2XHA5</accession>
<feature type="region of interest" description="Disordered" evidence="2">
    <location>
        <begin position="15"/>
        <end position="34"/>
    </location>
</feature>
<feature type="compositionally biased region" description="Polar residues" evidence="2">
    <location>
        <begin position="21"/>
        <end position="34"/>
    </location>
</feature>
<dbReference type="STRING" id="933852.A0A0C2XHA5"/>
<gene>
    <name evidence="3" type="ORF">M408DRAFT_329524</name>
</gene>
<feature type="coiled-coil region" evidence="1">
    <location>
        <begin position="428"/>
        <end position="572"/>
    </location>
</feature>
<reference evidence="3 4" key="1">
    <citation type="submission" date="2014-04" db="EMBL/GenBank/DDBJ databases">
        <authorList>
            <consortium name="DOE Joint Genome Institute"/>
            <person name="Kuo A."/>
            <person name="Zuccaro A."/>
            <person name="Kohler A."/>
            <person name="Nagy L.G."/>
            <person name="Floudas D."/>
            <person name="Copeland A."/>
            <person name="Barry K.W."/>
            <person name="Cichocki N."/>
            <person name="Veneault-Fourrey C."/>
            <person name="LaButti K."/>
            <person name="Lindquist E.A."/>
            <person name="Lipzen A."/>
            <person name="Lundell T."/>
            <person name="Morin E."/>
            <person name="Murat C."/>
            <person name="Sun H."/>
            <person name="Tunlid A."/>
            <person name="Henrissat B."/>
            <person name="Grigoriev I.V."/>
            <person name="Hibbett D.S."/>
            <person name="Martin F."/>
            <person name="Nordberg H.P."/>
            <person name="Cantor M.N."/>
            <person name="Hua S.X."/>
        </authorList>
    </citation>
    <scope>NUCLEOTIDE SEQUENCE [LARGE SCALE GENOMIC DNA]</scope>
    <source>
        <strain evidence="3 4">MAFF 305830</strain>
    </source>
</reference>
<evidence type="ECO:0000256" key="1">
    <source>
        <dbReference type="SAM" id="Coils"/>
    </source>
</evidence>
<organism evidence="3 4">
    <name type="scientific">Serendipita vermifera MAFF 305830</name>
    <dbReference type="NCBI Taxonomy" id="933852"/>
    <lineage>
        <taxon>Eukaryota</taxon>
        <taxon>Fungi</taxon>
        <taxon>Dikarya</taxon>
        <taxon>Basidiomycota</taxon>
        <taxon>Agaricomycotina</taxon>
        <taxon>Agaricomycetes</taxon>
        <taxon>Sebacinales</taxon>
        <taxon>Serendipitaceae</taxon>
        <taxon>Serendipita</taxon>
    </lineage>
</organism>
<feature type="coiled-coil region" evidence="1">
    <location>
        <begin position="259"/>
        <end position="388"/>
    </location>
</feature>
<dbReference type="HOGENOM" id="CLU_442902_0_0_1"/>
<protein>
    <submittedName>
        <fullName evidence="3">Uncharacterized protein</fullName>
    </submittedName>
</protein>
<reference evidence="4" key="2">
    <citation type="submission" date="2015-01" db="EMBL/GenBank/DDBJ databases">
        <title>Evolutionary Origins and Diversification of the Mycorrhizal Mutualists.</title>
        <authorList>
            <consortium name="DOE Joint Genome Institute"/>
            <consortium name="Mycorrhizal Genomics Consortium"/>
            <person name="Kohler A."/>
            <person name="Kuo A."/>
            <person name="Nagy L.G."/>
            <person name="Floudas D."/>
            <person name="Copeland A."/>
            <person name="Barry K.W."/>
            <person name="Cichocki N."/>
            <person name="Veneault-Fourrey C."/>
            <person name="LaButti K."/>
            <person name="Lindquist E.A."/>
            <person name="Lipzen A."/>
            <person name="Lundell T."/>
            <person name="Morin E."/>
            <person name="Murat C."/>
            <person name="Riley R."/>
            <person name="Ohm R."/>
            <person name="Sun H."/>
            <person name="Tunlid A."/>
            <person name="Henrissat B."/>
            <person name="Grigoriev I.V."/>
            <person name="Hibbett D.S."/>
            <person name="Martin F."/>
        </authorList>
    </citation>
    <scope>NUCLEOTIDE SEQUENCE [LARGE SCALE GENOMIC DNA]</scope>
    <source>
        <strain evidence="4">MAFF 305830</strain>
    </source>
</reference>
<keyword evidence="1" id="KW-0175">Coiled coil</keyword>
<evidence type="ECO:0000313" key="3">
    <source>
        <dbReference type="EMBL" id="KIM28482.1"/>
    </source>
</evidence>
<dbReference type="Proteomes" id="UP000054097">
    <property type="component" value="Unassembled WGS sequence"/>
</dbReference>
<dbReference type="EMBL" id="KN824293">
    <property type="protein sequence ID" value="KIM28482.1"/>
    <property type="molecule type" value="Genomic_DNA"/>
</dbReference>